<dbReference type="Pfam" id="PF05461">
    <property type="entry name" value="ApoL"/>
    <property type="match status" value="2"/>
</dbReference>
<organism evidence="3 4">
    <name type="scientific">Callorhinchus milii</name>
    <name type="common">Ghost shark</name>
    <dbReference type="NCBI Taxonomy" id="7868"/>
    <lineage>
        <taxon>Eukaryota</taxon>
        <taxon>Metazoa</taxon>
        <taxon>Chordata</taxon>
        <taxon>Craniata</taxon>
        <taxon>Vertebrata</taxon>
        <taxon>Chondrichthyes</taxon>
        <taxon>Holocephali</taxon>
        <taxon>Chimaeriformes</taxon>
        <taxon>Callorhinchidae</taxon>
        <taxon>Callorhinchus</taxon>
    </lineage>
</organism>
<sequence length="266" mass="28825">MAGILKPDADLDGMYWDSYELDNKAEDLQSFPKKFPDWKARMNQHVILLQEIANNIDECHKGATIANITGSSVGVVGGALTIGGLIAAPFTLGTSLILTGVGVGVGVAGGLTNITASAVDSASQSNKQKRVNEIMEKYKKDSEEMADCFNKFRNAVDFYENCSDKLEKEAFIGVAEVFAKSLGVFPAVASAVTKQSLRTFKAVSGVLSGLFVAWDIYSITVDSIDLSKGAETEMAKQIRDVARKIKDEVMKYEEVYEALSQTVKQI</sequence>
<dbReference type="PANTHER" id="PTHR14096">
    <property type="entry name" value="APOLIPOPROTEIN L"/>
    <property type="match status" value="1"/>
</dbReference>
<dbReference type="AlphaFoldDB" id="A0A4W3J0S0"/>
<reference evidence="4" key="2">
    <citation type="journal article" date="2007" name="PLoS Biol.">
        <title>Survey sequencing and comparative analysis of the elephant shark (Callorhinchus milii) genome.</title>
        <authorList>
            <person name="Venkatesh B."/>
            <person name="Kirkness E.F."/>
            <person name="Loh Y.H."/>
            <person name="Halpern A.L."/>
            <person name="Lee A.P."/>
            <person name="Johnson J."/>
            <person name="Dandona N."/>
            <person name="Viswanathan L.D."/>
            <person name="Tay A."/>
            <person name="Venter J.C."/>
            <person name="Strausberg R.L."/>
            <person name="Brenner S."/>
        </authorList>
    </citation>
    <scope>NUCLEOTIDE SEQUENCE [LARGE SCALE GENOMIC DNA]</scope>
</reference>
<dbReference type="PANTHER" id="PTHR14096:SF28">
    <property type="entry name" value="APOLIPOPROTEIN L, 1-RELATED"/>
    <property type="match status" value="1"/>
</dbReference>
<name>A0A4W3J0S0_CALMI</name>
<reference evidence="4" key="1">
    <citation type="journal article" date="2006" name="Science">
        <title>Ancient noncoding elements conserved in the human genome.</title>
        <authorList>
            <person name="Venkatesh B."/>
            <person name="Kirkness E.F."/>
            <person name="Loh Y.H."/>
            <person name="Halpern A.L."/>
            <person name="Lee A.P."/>
            <person name="Johnson J."/>
            <person name="Dandona N."/>
            <person name="Viswanathan L.D."/>
            <person name="Tay A."/>
            <person name="Venter J.C."/>
            <person name="Strausberg R.L."/>
            <person name="Brenner S."/>
        </authorList>
    </citation>
    <scope>NUCLEOTIDE SEQUENCE [LARGE SCALE GENOMIC DNA]</scope>
</reference>
<comment type="similarity">
    <text evidence="1">Belongs to the apolipoprotein L family.</text>
</comment>
<keyword evidence="2" id="KW-0175">Coiled coil</keyword>
<dbReference type="GO" id="GO:0008289">
    <property type="term" value="F:lipid binding"/>
    <property type="evidence" value="ECO:0007669"/>
    <property type="project" value="InterPro"/>
</dbReference>
<feature type="coiled-coil region" evidence="2">
    <location>
        <begin position="235"/>
        <end position="262"/>
    </location>
</feature>
<dbReference type="InParanoid" id="A0A4W3J0S0"/>
<evidence type="ECO:0000256" key="2">
    <source>
        <dbReference type="SAM" id="Coils"/>
    </source>
</evidence>
<evidence type="ECO:0000256" key="1">
    <source>
        <dbReference type="ARBA" id="ARBA00010090"/>
    </source>
</evidence>
<dbReference type="Proteomes" id="UP000314986">
    <property type="component" value="Unassembled WGS sequence"/>
</dbReference>
<proteinExistence type="inferred from homology"/>
<evidence type="ECO:0000313" key="3">
    <source>
        <dbReference type="Ensembl" id="ENSCMIP00000026405.1"/>
    </source>
</evidence>
<evidence type="ECO:0008006" key="5">
    <source>
        <dbReference type="Google" id="ProtNLM"/>
    </source>
</evidence>
<accession>A0A4W3J0S0</accession>
<dbReference type="STRING" id="7868.ENSCMIP00000026405"/>
<dbReference type="GO" id="GO:0016020">
    <property type="term" value="C:membrane"/>
    <property type="evidence" value="ECO:0007669"/>
    <property type="project" value="TreeGrafter"/>
</dbReference>
<keyword evidence="4" id="KW-1185">Reference proteome</keyword>
<dbReference type="GO" id="GO:0042157">
    <property type="term" value="P:lipoprotein metabolic process"/>
    <property type="evidence" value="ECO:0007669"/>
    <property type="project" value="InterPro"/>
</dbReference>
<reference evidence="4" key="3">
    <citation type="journal article" date="2014" name="Nature">
        <title>Elephant shark genome provides unique insights into gnathostome evolution.</title>
        <authorList>
            <consortium name="International Elephant Shark Genome Sequencing Consortium"/>
            <person name="Venkatesh B."/>
            <person name="Lee A.P."/>
            <person name="Ravi V."/>
            <person name="Maurya A.K."/>
            <person name="Lian M.M."/>
            <person name="Swann J.B."/>
            <person name="Ohta Y."/>
            <person name="Flajnik M.F."/>
            <person name="Sutoh Y."/>
            <person name="Kasahara M."/>
            <person name="Hoon S."/>
            <person name="Gangu V."/>
            <person name="Roy S.W."/>
            <person name="Irimia M."/>
            <person name="Korzh V."/>
            <person name="Kondrychyn I."/>
            <person name="Lim Z.W."/>
            <person name="Tay B.H."/>
            <person name="Tohari S."/>
            <person name="Kong K.W."/>
            <person name="Ho S."/>
            <person name="Lorente-Galdos B."/>
            <person name="Quilez J."/>
            <person name="Marques-Bonet T."/>
            <person name="Raney B.J."/>
            <person name="Ingham P.W."/>
            <person name="Tay A."/>
            <person name="Hillier L.W."/>
            <person name="Minx P."/>
            <person name="Boehm T."/>
            <person name="Wilson R.K."/>
            <person name="Brenner S."/>
            <person name="Warren W.C."/>
        </authorList>
    </citation>
    <scope>NUCLEOTIDE SEQUENCE [LARGE SCALE GENOMIC DNA]</scope>
</reference>
<dbReference type="InterPro" id="IPR008405">
    <property type="entry name" value="ApoL"/>
</dbReference>
<dbReference type="GO" id="GO:0006869">
    <property type="term" value="P:lipid transport"/>
    <property type="evidence" value="ECO:0007669"/>
    <property type="project" value="InterPro"/>
</dbReference>
<reference evidence="3" key="4">
    <citation type="submission" date="2025-08" db="UniProtKB">
        <authorList>
            <consortium name="Ensembl"/>
        </authorList>
    </citation>
    <scope>IDENTIFICATION</scope>
</reference>
<dbReference type="GeneTree" id="ENSGT01030000234599"/>
<reference evidence="3" key="5">
    <citation type="submission" date="2025-09" db="UniProtKB">
        <authorList>
            <consortium name="Ensembl"/>
        </authorList>
    </citation>
    <scope>IDENTIFICATION</scope>
</reference>
<evidence type="ECO:0000313" key="4">
    <source>
        <dbReference type="Proteomes" id="UP000314986"/>
    </source>
</evidence>
<dbReference type="OMA" id="EMKECVF"/>
<dbReference type="Ensembl" id="ENSCMIT00000026835.1">
    <property type="protein sequence ID" value="ENSCMIP00000026405.1"/>
    <property type="gene ID" value="ENSCMIG00000011566.1"/>
</dbReference>
<protein>
    <recommendedName>
        <fullName evidence="5">Apolipoprotein L, 1</fullName>
    </recommendedName>
</protein>
<gene>
    <name evidence="3" type="primary">LOC103187864</name>
</gene>
<dbReference type="GO" id="GO:0005576">
    <property type="term" value="C:extracellular region"/>
    <property type="evidence" value="ECO:0007669"/>
    <property type="project" value="InterPro"/>
</dbReference>